<dbReference type="GO" id="GO:0005737">
    <property type="term" value="C:cytoplasm"/>
    <property type="evidence" value="ECO:0007669"/>
    <property type="project" value="UniProtKB-SubCell"/>
</dbReference>
<keyword evidence="6 7" id="KW-0234">DNA repair</keyword>
<dbReference type="HAMAP" id="MF_00148">
    <property type="entry name" value="UDG"/>
    <property type="match status" value="1"/>
</dbReference>
<reference evidence="12 13" key="1">
    <citation type="submission" date="2018-07" db="EMBL/GenBank/DDBJ databases">
        <title>High-quality-draft genome sequence of Gaiella occulta.</title>
        <authorList>
            <person name="Severino R."/>
            <person name="Froufe H.J.C."/>
            <person name="Rainey F.A."/>
            <person name="Barroso C."/>
            <person name="Albuquerque L."/>
            <person name="Lobo-Da-Cunha A."/>
            <person name="Da Costa M.S."/>
            <person name="Egas C."/>
        </authorList>
    </citation>
    <scope>NUCLEOTIDE SEQUENCE [LARGE SCALE GENOMIC DNA]</scope>
    <source>
        <strain evidence="12 13">F2-233</strain>
    </source>
</reference>
<keyword evidence="13" id="KW-1185">Reference proteome</keyword>
<evidence type="ECO:0000313" key="13">
    <source>
        <dbReference type="Proteomes" id="UP000254134"/>
    </source>
</evidence>
<dbReference type="GO" id="GO:0097510">
    <property type="term" value="P:base-excision repair, AP site formation via deaminated base removal"/>
    <property type="evidence" value="ECO:0007669"/>
    <property type="project" value="TreeGrafter"/>
</dbReference>
<keyword evidence="5 7" id="KW-0378">Hydrolase</keyword>
<evidence type="ECO:0000256" key="1">
    <source>
        <dbReference type="ARBA" id="ARBA00001400"/>
    </source>
</evidence>
<dbReference type="NCBIfam" id="NF003591">
    <property type="entry name" value="PRK05254.1-4"/>
    <property type="match status" value="1"/>
</dbReference>
<dbReference type="OrthoDB" id="9804372at2"/>
<dbReference type="SMART" id="SM00987">
    <property type="entry name" value="UreE_C"/>
    <property type="match status" value="1"/>
</dbReference>
<dbReference type="NCBIfam" id="TIGR00628">
    <property type="entry name" value="ung"/>
    <property type="match status" value="1"/>
</dbReference>
<reference evidence="13" key="2">
    <citation type="journal article" date="2019" name="MicrobiologyOpen">
        <title>High-quality draft genome sequence of Gaiella occulta isolated from a 150 meter deep mineral water borehole and comparison with the genome sequences of other deep-branching lineages of the phylum Actinobacteria.</title>
        <authorList>
            <person name="Severino R."/>
            <person name="Froufe H.J.C."/>
            <person name="Barroso C."/>
            <person name="Albuquerque L."/>
            <person name="Lobo-da-Cunha A."/>
            <person name="da Costa M.S."/>
            <person name="Egas C."/>
        </authorList>
    </citation>
    <scope>NUCLEOTIDE SEQUENCE [LARGE SCALE GENOMIC DNA]</scope>
    <source>
        <strain evidence="13">F2-233</strain>
    </source>
</reference>
<dbReference type="FunFam" id="3.40.470.10:FF:000001">
    <property type="entry name" value="Uracil-DNA glycosylase"/>
    <property type="match status" value="1"/>
</dbReference>
<dbReference type="CDD" id="cd10027">
    <property type="entry name" value="UDG-F1-like"/>
    <property type="match status" value="1"/>
</dbReference>
<keyword evidence="7" id="KW-0963">Cytoplasm</keyword>
<dbReference type="PANTHER" id="PTHR11264:SF0">
    <property type="entry name" value="URACIL-DNA GLYCOSYLASE"/>
    <property type="match status" value="1"/>
</dbReference>
<comment type="catalytic activity">
    <reaction evidence="1 7 10">
        <text>Hydrolyzes single-stranded DNA or mismatched double-stranded DNA and polynucleotides, releasing free uracil.</text>
        <dbReference type="EC" id="3.2.2.27"/>
    </reaction>
</comment>
<evidence type="ECO:0000313" key="12">
    <source>
        <dbReference type="EMBL" id="RDI74905.1"/>
    </source>
</evidence>
<evidence type="ECO:0000256" key="8">
    <source>
        <dbReference type="NCBIfam" id="TIGR00628"/>
    </source>
</evidence>
<comment type="function">
    <text evidence="2 7 10">Excises uracil residues from the DNA which can arise as a result of misincorporation of dUMP residues by DNA polymerase or due to deamination of cytosine.</text>
</comment>
<evidence type="ECO:0000256" key="4">
    <source>
        <dbReference type="ARBA" id="ARBA00022763"/>
    </source>
</evidence>
<keyword evidence="4 7" id="KW-0227">DNA damage</keyword>
<evidence type="ECO:0000256" key="10">
    <source>
        <dbReference type="RuleBase" id="RU003780"/>
    </source>
</evidence>
<accession>A0A7M2YXM8</accession>
<gene>
    <name evidence="7" type="primary">ung</name>
    <name evidence="12" type="ORF">Gocc_0703</name>
</gene>
<organism evidence="12 13">
    <name type="scientific">Gaiella occulta</name>
    <dbReference type="NCBI Taxonomy" id="1002870"/>
    <lineage>
        <taxon>Bacteria</taxon>
        <taxon>Bacillati</taxon>
        <taxon>Actinomycetota</taxon>
        <taxon>Thermoleophilia</taxon>
        <taxon>Gaiellales</taxon>
        <taxon>Gaiellaceae</taxon>
        <taxon>Gaiella</taxon>
    </lineage>
</organism>
<comment type="similarity">
    <text evidence="3 7 10">Belongs to the uracil-DNA glycosylase (UDG) superfamily. UNG family.</text>
</comment>
<dbReference type="Gene3D" id="3.40.470.10">
    <property type="entry name" value="Uracil-DNA glycosylase-like domain"/>
    <property type="match status" value="1"/>
</dbReference>
<dbReference type="RefSeq" id="WP_114795173.1">
    <property type="nucleotide sequence ID" value="NZ_QQZY01000002.1"/>
</dbReference>
<dbReference type="SUPFAM" id="SSF52141">
    <property type="entry name" value="Uracil-DNA glycosylase-like"/>
    <property type="match status" value="1"/>
</dbReference>
<sequence length="223" mass="24500">MQPRIDESWRAVLGDEFEQPYMRDLRAFLAAELQAGRRFFPPAALVFNALALTPFEDVRVVILGQDPYHGQGQAMGLCFSVPPGVPQPPSLQNIFKELASDLGVAPPSSGDLTAWARRGVLLLNAVLTVAPRSPSSHAGKGWERFTDRVVAELSSRREGIVFLLWGKYAQQKGGVVDRSRHHVLSAAHPSPYSAAGGFFGCRHFSRANELLVGDGREPVDWRL</sequence>
<dbReference type="Pfam" id="PF03167">
    <property type="entry name" value="UDG"/>
    <property type="match status" value="1"/>
</dbReference>
<evidence type="ECO:0000256" key="3">
    <source>
        <dbReference type="ARBA" id="ARBA00008184"/>
    </source>
</evidence>
<dbReference type="NCBIfam" id="NF003588">
    <property type="entry name" value="PRK05254.1-1"/>
    <property type="match status" value="1"/>
</dbReference>
<dbReference type="EMBL" id="QQZY01000002">
    <property type="protein sequence ID" value="RDI74905.1"/>
    <property type="molecule type" value="Genomic_DNA"/>
</dbReference>
<evidence type="ECO:0000256" key="5">
    <source>
        <dbReference type="ARBA" id="ARBA00022801"/>
    </source>
</evidence>
<feature type="active site" description="Proton acceptor" evidence="7 9">
    <location>
        <position position="66"/>
    </location>
</feature>
<proteinExistence type="inferred from homology"/>
<evidence type="ECO:0000259" key="11">
    <source>
        <dbReference type="SMART" id="SM00986"/>
    </source>
</evidence>
<dbReference type="AlphaFoldDB" id="A0A7M2YXM8"/>
<evidence type="ECO:0000256" key="6">
    <source>
        <dbReference type="ARBA" id="ARBA00023204"/>
    </source>
</evidence>
<dbReference type="Proteomes" id="UP000254134">
    <property type="component" value="Unassembled WGS sequence"/>
</dbReference>
<dbReference type="PROSITE" id="PS00130">
    <property type="entry name" value="U_DNA_GLYCOSYLASE"/>
    <property type="match status" value="1"/>
</dbReference>
<evidence type="ECO:0000256" key="2">
    <source>
        <dbReference type="ARBA" id="ARBA00002631"/>
    </source>
</evidence>
<evidence type="ECO:0000256" key="9">
    <source>
        <dbReference type="PROSITE-ProRule" id="PRU10072"/>
    </source>
</evidence>
<dbReference type="NCBIfam" id="NF003589">
    <property type="entry name" value="PRK05254.1-2"/>
    <property type="match status" value="1"/>
</dbReference>
<dbReference type="EC" id="3.2.2.27" evidence="7 8"/>
<dbReference type="InterPro" id="IPR005122">
    <property type="entry name" value="Uracil-DNA_glycosylase-like"/>
</dbReference>
<dbReference type="NCBIfam" id="NF003592">
    <property type="entry name" value="PRK05254.1-5"/>
    <property type="match status" value="1"/>
</dbReference>
<comment type="subcellular location">
    <subcellularLocation>
        <location evidence="7">Cytoplasm</location>
    </subcellularLocation>
</comment>
<dbReference type="SMART" id="SM00986">
    <property type="entry name" value="UDG"/>
    <property type="match status" value="1"/>
</dbReference>
<protein>
    <recommendedName>
        <fullName evidence="7 8">Uracil-DNA glycosylase</fullName>
        <shortName evidence="7">UDG</shortName>
        <ecNumber evidence="7 8">3.2.2.27</ecNumber>
    </recommendedName>
</protein>
<dbReference type="InterPro" id="IPR018085">
    <property type="entry name" value="Ura-DNA_Glyclase_AS"/>
</dbReference>
<name>A0A7M2YXM8_9ACTN</name>
<dbReference type="InterPro" id="IPR002043">
    <property type="entry name" value="UDG_fam1"/>
</dbReference>
<feature type="domain" description="Uracil-DNA glycosylase-like" evidence="11">
    <location>
        <begin position="51"/>
        <end position="211"/>
    </location>
</feature>
<comment type="caution">
    <text evidence="12">The sequence shown here is derived from an EMBL/GenBank/DDBJ whole genome shotgun (WGS) entry which is preliminary data.</text>
</comment>
<dbReference type="GO" id="GO:0004844">
    <property type="term" value="F:uracil DNA N-glycosylase activity"/>
    <property type="evidence" value="ECO:0007669"/>
    <property type="project" value="UniProtKB-UniRule"/>
</dbReference>
<evidence type="ECO:0000256" key="7">
    <source>
        <dbReference type="HAMAP-Rule" id="MF_00148"/>
    </source>
</evidence>
<dbReference type="PANTHER" id="PTHR11264">
    <property type="entry name" value="URACIL-DNA GLYCOSYLASE"/>
    <property type="match status" value="1"/>
</dbReference>
<dbReference type="InterPro" id="IPR036895">
    <property type="entry name" value="Uracil-DNA_glycosylase-like_sf"/>
</dbReference>